<evidence type="ECO:0000259" key="12">
    <source>
        <dbReference type="Pfam" id="PF04101"/>
    </source>
</evidence>
<keyword evidence="9 10" id="KW-0961">Cell wall biogenesis/degradation</keyword>
<feature type="binding site" evidence="10">
    <location>
        <position position="197"/>
    </location>
    <ligand>
        <name>UDP-N-acetyl-alpha-D-glucosamine</name>
        <dbReference type="ChEBI" id="CHEBI:57705"/>
    </ligand>
</feature>
<proteinExistence type="inferred from homology"/>
<feature type="binding site" evidence="10">
    <location>
        <position position="126"/>
    </location>
    <ligand>
        <name>UDP-N-acetyl-alpha-D-glucosamine</name>
        <dbReference type="ChEBI" id="CHEBI:57705"/>
    </ligand>
</feature>
<dbReference type="UniPathway" id="UPA00219"/>
<comment type="catalytic activity">
    <reaction evidence="10">
        <text>di-trans,octa-cis-undecaprenyl diphospho-N-acetyl-alpha-D-muramoyl-L-alanyl-D-glutamyl-meso-2,6-diaminopimeloyl-D-alanyl-D-alanine + UDP-N-acetyl-alpha-D-glucosamine = di-trans,octa-cis-undecaprenyl diphospho-[N-acetyl-alpha-D-glucosaminyl-(1-&gt;4)]-N-acetyl-alpha-D-muramoyl-L-alanyl-D-glutamyl-meso-2,6-diaminopimeloyl-D-alanyl-D-alanine + UDP + H(+)</text>
        <dbReference type="Rhea" id="RHEA:31227"/>
        <dbReference type="ChEBI" id="CHEBI:15378"/>
        <dbReference type="ChEBI" id="CHEBI:57705"/>
        <dbReference type="ChEBI" id="CHEBI:58223"/>
        <dbReference type="ChEBI" id="CHEBI:61387"/>
        <dbReference type="ChEBI" id="CHEBI:61388"/>
        <dbReference type="EC" id="2.4.1.227"/>
    </reaction>
</comment>
<sequence>MSAVAAPVLLAAGGTGGHLFPAEALARALAARGVAVELMTDDRALKYGVDFPARALHAVPSATPRSGSPVAKAAAAGQLSRGVLAAWRTIGRIRPSVIVGFGGYPTVPPIVAASIRAVPIVLHEQNAVMGKANRFVANRAARIATGFPKLGKVPDSIAAKASFTGNPVRPAVVAASRRAMPDLVPGGTVSLLVTGGSQGARVMSDIVPAAVALLDADARGRLGIVQQARGEDEARVRNAYAALGMEAEVMPFFADLPDRMAQAHLVVARAGASTVSELAVIGRGAILVPFPHALDQDQAANAAVLSASGAAIVRDQSVFTPEWLAEELRRVLNDPAELLVRADAARHDGRPDAAERLADLVLAVAEGKA</sequence>
<comment type="subcellular location">
    <subcellularLocation>
        <location evidence="10">Cell membrane</location>
        <topology evidence="10">Peripheral membrane protein</topology>
        <orientation evidence="10">Cytoplasmic side</orientation>
    </subcellularLocation>
</comment>
<evidence type="ECO:0000256" key="6">
    <source>
        <dbReference type="ARBA" id="ARBA00022984"/>
    </source>
</evidence>
<reference evidence="13 14" key="1">
    <citation type="submission" date="2018-12" db="EMBL/GenBank/DDBJ databases">
        <authorList>
            <person name="Grouzdev D.S."/>
            <person name="Krutkina M.S."/>
        </authorList>
    </citation>
    <scope>NUCLEOTIDE SEQUENCE [LARGE SCALE GENOMIC DNA]</scope>
    <source>
        <strain evidence="13 14">RmlP026</strain>
    </source>
</reference>
<dbReference type="GO" id="GO:0051301">
    <property type="term" value="P:cell division"/>
    <property type="evidence" value="ECO:0007669"/>
    <property type="project" value="UniProtKB-KW"/>
</dbReference>
<dbReference type="GO" id="GO:0050511">
    <property type="term" value="F:undecaprenyldiphospho-muramoylpentapeptide beta-N-acetylglucosaminyltransferase activity"/>
    <property type="evidence" value="ECO:0007669"/>
    <property type="project" value="UniProtKB-UniRule"/>
</dbReference>
<evidence type="ECO:0000259" key="11">
    <source>
        <dbReference type="Pfam" id="PF03033"/>
    </source>
</evidence>
<feature type="binding site" evidence="10">
    <location>
        <position position="169"/>
    </location>
    <ligand>
        <name>UDP-N-acetyl-alpha-D-glucosamine</name>
        <dbReference type="ChEBI" id="CHEBI:57705"/>
    </ligand>
</feature>
<name>A0A4Q2U0U3_9HYPH</name>
<dbReference type="InterPro" id="IPR006009">
    <property type="entry name" value="GlcNAc_MurG"/>
</dbReference>
<evidence type="ECO:0000256" key="4">
    <source>
        <dbReference type="ARBA" id="ARBA00022679"/>
    </source>
</evidence>
<keyword evidence="14" id="KW-1185">Reference proteome</keyword>
<dbReference type="EC" id="2.4.1.227" evidence="10"/>
<comment type="caution">
    <text evidence="10">Lacks conserved residue(s) required for the propagation of feature annotation.</text>
</comment>
<dbReference type="RefSeq" id="WP_129228808.1">
    <property type="nucleotide sequence ID" value="NZ_QYBB01000033.1"/>
</dbReference>
<evidence type="ECO:0000256" key="5">
    <source>
        <dbReference type="ARBA" id="ARBA00022960"/>
    </source>
</evidence>
<dbReference type="GO" id="GO:0071555">
    <property type="term" value="P:cell wall organization"/>
    <property type="evidence" value="ECO:0007669"/>
    <property type="project" value="UniProtKB-KW"/>
</dbReference>
<dbReference type="GO" id="GO:0005975">
    <property type="term" value="P:carbohydrate metabolic process"/>
    <property type="evidence" value="ECO:0007669"/>
    <property type="project" value="InterPro"/>
</dbReference>
<keyword evidence="4 10" id="KW-0808">Transferase</keyword>
<reference evidence="13 14" key="2">
    <citation type="submission" date="2019-02" db="EMBL/GenBank/DDBJ databases">
        <title>'Lichenibacterium ramalinii' gen. nov. sp. nov., 'Lichenibacterium minor' gen. nov. sp. nov.</title>
        <authorList>
            <person name="Pankratov T."/>
        </authorList>
    </citation>
    <scope>NUCLEOTIDE SEQUENCE [LARGE SCALE GENOMIC DNA]</scope>
    <source>
        <strain evidence="13 14">RmlP026</strain>
    </source>
</reference>
<dbReference type="EMBL" id="QYBB01000033">
    <property type="protein sequence ID" value="RYC30049.1"/>
    <property type="molecule type" value="Genomic_DNA"/>
</dbReference>
<keyword evidence="6 10" id="KW-0573">Peptidoglycan synthesis</keyword>
<evidence type="ECO:0000256" key="3">
    <source>
        <dbReference type="ARBA" id="ARBA00022676"/>
    </source>
</evidence>
<dbReference type="InterPro" id="IPR007235">
    <property type="entry name" value="Glyco_trans_28_C"/>
</dbReference>
<evidence type="ECO:0000256" key="9">
    <source>
        <dbReference type="ARBA" id="ARBA00023316"/>
    </source>
</evidence>
<dbReference type="GO" id="GO:0009252">
    <property type="term" value="P:peptidoglycan biosynthetic process"/>
    <property type="evidence" value="ECO:0007669"/>
    <property type="project" value="UniProtKB-UniRule"/>
</dbReference>
<feature type="domain" description="Glycosyltransferase family 28 N-terminal" evidence="11">
    <location>
        <begin position="8"/>
        <end position="144"/>
    </location>
</feature>
<dbReference type="AlphaFoldDB" id="A0A4Q2U0U3"/>
<keyword evidence="7 10" id="KW-0472">Membrane</keyword>
<gene>
    <name evidence="10 13" type="primary">murG</name>
    <name evidence="13" type="ORF">D3273_20760</name>
</gene>
<dbReference type="PANTHER" id="PTHR21015:SF22">
    <property type="entry name" value="GLYCOSYLTRANSFERASE"/>
    <property type="match status" value="1"/>
</dbReference>
<protein>
    <recommendedName>
        <fullName evidence="10">UDP-N-acetylglucosamine--N-acetylmuramyl-(pentapeptide) pyrophosphoryl-undecaprenol N-acetylglucosamine transferase</fullName>
        <ecNumber evidence="10">2.4.1.227</ecNumber>
    </recommendedName>
    <alternativeName>
        <fullName evidence="10">Undecaprenyl-PP-MurNAc-pentapeptide-UDPGlcNAc GlcNAc transferase</fullName>
    </alternativeName>
</protein>
<comment type="similarity">
    <text evidence="10">Belongs to the glycosyltransferase 28 family. MurG subfamily.</text>
</comment>
<feature type="domain" description="Glycosyl transferase family 28 C-terminal" evidence="12">
    <location>
        <begin position="191"/>
        <end position="357"/>
    </location>
</feature>
<dbReference type="PANTHER" id="PTHR21015">
    <property type="entry name" value="UDP-N-ACETYLGLUCOSAMINE--N-ACETYLMURAMYL-(PENTAPEPTIDE) PYROPHOSPHORYL-UNDECAPRENOL N-ACETYLGLUCOSAMINE TRANSFERASE 1"/>
    <property type="match status" value="1"/>
</dbReference>
<feature type="binding site" evidence="10">
    <location>
        <begin position="15"/>
        <end position="17"/>
    </location>
    <ligand>
        <name>UDP-N-acetyl-alpha-D-glucosamine</name>
        <dbReference type="ChEBI" id="CHEBI:57705"/>
    </ligand>
</feature>
<dbReference type="HAMAP" id="MF_00033">
    <property type="entry name" value="MurG"/>
    <property type="match status" value="1"/>
</dbReference>
<keyword evidence="2 10" id="KW-0132">Cell division</keyword>
<dbReference type="CDD" id="cd03785">
    <property type="entry name" value="GT28_MurG"/>
    <property type="match status" value="1"/>
</dbReference>
<keyword evidence="3 10" id="KW-0328">Glycosyltransferase</keyword>
<comment type="caution">
    <text evidence="13">The sequence shown here is derived from an EMBL/GenBank/DDBJ whole genome shotgun (WGS) entry which is preliminary data.</text>
</comment>
<feature type="binding site" evidence="10">
    <location>
        <position position="298"/>
    </location>
    <ligand>
        <name>UDP-N-acetyl-alpha-D-glucosamine</name>
        <dbReference type="ChEBI" id="CHEBI:57705"/>
    </ligand>
</feature>
<evidence type="ECO:0000256" key="7">
    <source>
        <dbReference type="ARBA" id="ARBA00023136"/>
    </source>
</evidence>
<dbReference type="Pfam" id="PF04101">
    <property type="entry name" value="Glyco_tran_28_C"/>
    <property type="match status" value="1"/>
</dbReference>
<dbReference type="Proteomes" id="UP000290759">
    <property type="component" value="Unassembled WGS sequence"/>
</dbReference>
<dbReference type="GO" id="GO:0005886">
    <property type="term" value="C:plasma membrane"/>
    <property type="evidence" value="ECO:0007669"/>
    <property type="project" value="UniProtKB-SubCell"/>
</dbReference>
<dbReference type="OrthoDB" id="9808936at2"/>
<evidence type="ECO:0000313" key="14">
    <source>
        <dbReference type="Proteomes" id="UP000290759"/>
    </source>
</evidence>
<dbReference type="Pfam" id="PF03033">
    <property type="entry name" value="Glyco_transf_28"/>
    <property type="match status" value="1"/>
</dbReference>
<dbReference type="GO" id="GO:0051991">
    <property type="term" value="F:UDP-N-acetyl-D-glucosamine:N-acetylmuramoyl-L-alanyl-D-glutamyl-meso-2,6-diaminopimelyl-D-alanyl-D-alanine-diphosphoundecaprenol 4-beta-N-acetylglucosaminlytransferase activity"/>
    <property type="evidence" value="ECO:0007669"/>
    <property type="project" value="RHEA"/>
</dbReference>
<dbReference type="NCBIfam" id="TIGR01133">
    <property type="entry name" value="murG"/>
    <property type="match status" value="1"/>
</dbReference>
<keyword evidence="1 10" id="KW-1003">Cell membrane</keyword>
<keyword evidence="5 10" id="KW-0133">Cell shape</keyword>
<accession>A0A4Q2U0U3</accession>
<dbReference type="InterPro" id="IPR004276">
    <property type="entry name" value="GlycoTrans_28_N"/>
</dbReference>
<evidence type="ECO:0000313" key="13">
    <source>
        <dbReference type="EMBL" id="RYC30049.1"/>
    </source>
</evidence>
<evidence type="ECO:0000256" key="8">
    <source>
        <dbReference type="ARBA" id="ARBA00023306"/>
    </source>
</evidence>
<keyword evidence="8 10" id="KW-0131">Cell cycle</keyword>
<evidence type="ECO:0000256" key="1">
    <source>
        <dbReference type="ARBA" id="ARBA00022475"/>
    </source>
</evidence>
<dbReference type="SUPFAM" id="SSF53756">
    <property type="entry name" value="UDP-Glycosyltransferase/glycogen phosphorylase"/>
    <property type="match status" value="1"/>
</dbReference>
<evidence type="ECO:0000256" key="10">
    <source>
        <dbReference type="HAMAP-Rule" id="MF_00033"/>
    </source>
</evidence>
<evidence type="ECO:0000256" key="2">
    <source>
        <dbReference type="ARBA" id="ARBA00022618"/>
    </source>
</evidence>
<dbReference type="Gene3D" id="3.40.50.2000">
    <property type="entry name" value="Glycogen Phosphorylase B"/>
    <property type="match status" value="2"/>
</dbReference>
<organism evidence="13 14">
    <name type="scientific">Lichenibacterium minor</name>
    <dbReference type="NCBI Taxonomy" id="2316528"/>
    <lineage>
        <taxon>Bacteria</taxon>
        <taxon>Pseudomonadati</taxon>
        <taxon>Pseudomonadota</taxon>
        <taxon>Alphaproteobacteria</taxon>
        <taxon>Hyphomicrobiales</taxon>
        <taxon>Lichenihabitantaceae</taxon>
        <taxon>Lichenibacterium</taxon>
    </lineage>
</organism>
<dbReference type="GO" id="GO:0008360">
    <property type="term" value="P:regulation of cell shape"/>
    <property type="evidence" value="ECO:0007669"/>
    <property type="project" value="UniProtKB-KW"/>
</dbReference>
<comment type="pathway">
    <text evidence="10">Cell wall biogenesis; peptidoglycan biosynthesis.</text>
</comment>
<comment type="function">
    <text evidence="10">Cell wall formation. Catalyzes the transfer of a GlcNAc subunit on undecaprenyl-pyrophosphoryl-MurNAc-pentapeptide (lipid intermediate I) to form undecaprenyl-pyrophosphoryl-MurNAc-(pentapeptide)GlcNAc (lipid intermediate II).</text>
</comment>